<accession>A0A0C2WEX8</accession>
<reference evidence="2 3" key="1">
    <citation type="submission" date="2014-04" db="EMBL/GenBank/DDBJ databases">
        <title>Evolutionary Origins and Diversification of the Mycorrhizal Mutualists.</title>
        <authorList>
            <consortium name="DOE Joint Genome Institute"/>
            <consortium name="Mycorrhizal Genomics Consortium"/>
            <person name="Kohler A."/>
            <person name="Kuo A."/>
            <person name="Nagy L.G."/>
            <person name="Floudas D."/>
            <person name="Copeland A."/>
            <person name="Barry K.W."/>
            <person name="Cichocki N."/>
            <person name="Veneault-Fourrey C."/>
            <person name="LaButti K."/>
            <person name="Lindquist E.A."/>
            <person name="Lipzen A."/>
            <person name="Lundell T."/>
            <person name="Morin E."/>
            <person name="Murat C."/>
            <person name="Riley R."/>
            <person name="Ohm R."/>
            <person name="Sun H."/>
            <person name="Tunlid A."/>
            <person name="Henrissat B."/>
            <person name="Grigoriev I.V."/>
            <person name="Hibbett D.S."/>
            <person name="Martin F."/>
        </authorList>
    </citation>
    <scope>NUCLEOTIDE SEQUENCE [LARGE SCALE GENOMIC DNA]</scope>
    <source>
        <strain evidence="2 3">Koide BX008</strain>
    </source>
</reference>
<sequence>MKAFYAVSLLLTLQAISMAYASPPGTPASVDKTIKAKNPDPNPQPKECNYPDWCCVPKDKDRGTCKAPNTGGC</sequence>
<dbReference type="InParanoid" id="A0A0C2WEX8"/>
<protein>
    <submittedName>
        <fullName evidence="2">Uncharacterized protein</fullName>
    </submittedName>
</protein>
<name>A0A0C2WEX8_AMAMK</name>
<feature type="signal peptide" evidence="1">
    <location>
        <begin position="1"/>
        <end position="21"/>
    </location>
</feature>
<keyword evidence="3" id="KW-1185">Reference proteome</keyword>
<evidence type="ECO:0000313" key="3">
    <source>
        <dbReference type="Proteomes" id="UP000054549"/>
    </source>
</evidence>
<evidence type="ECO:0000313" key="2">
    <source>
        <dbReference type="EMBL" id="KIL59942.1"/>
    </source>
</evidence>
<proteinExistence type="predicted"/>
<dbReference type="EMBL" id="KN818307">
    <property type="protein sequence ID" value="KIL59942.1"/>
    <property type="molecule type" value="Genomic_DNA"/>
</dbReference>
<keyword evidence="1" id="KW-0732">Signal</keyword>
<dbReference type="HOGENOM" id="CLU_2704338_0_0_1"/>
<organism evidence="2 3">
    <name type="scientific">Amanita muscaria (strain Koide BX008)</name>
    <dbReference type="NCBI Taxonomy" id="946122"/>
    <lineage>
        <taxon>Eukaryota</taxon>
        <taxon>Fungi</taxon>
        <taxon>Dikarya</taxon>
        <taxon>Basidiomycota</taxon>
        <taxon>Agaricomycotina</taxon>
        <taxon>Agaricomycetes</taxon>
        <taxon>Agaricomycetidae</taxon>
        <taxon>Agaricales</taxon>
        <taxon>Pluteineae</taxon>
        <taxon>Amanitaceae</taxon>
        <taxon>Amanita</taxon>
    </lineage>
</organism>
<dbReference type="Proteomes" id="UP000054549">
    <property type="component" value="Unassembled WGS sequence"/>
</dbReference>
<gene>
    <name evidence="2" type="ORF">M378DRAFT_168696</name>
</gene>
<evidence type="ECO:0000256" key="1">
    <source>
        <dbReference type="SAM" id="SignalP"/>
    </source>
</evidence>
<dbReference type="AlphaFoldDB" id="A0A0C2WEX8"/>
<feature type="chain" id="PRO_5002173547" evidence="1">
    <location>
        <begin position="22"/>
        <end position="73"/>
    </location>
</feature>